<comment type="similarity">
    <text evidence="13">Belongs to the LpxK family.</text>
</comment>
<organism evidence="15 16">
    <name type="scientific">Alginatibacterium sediminis</name>
    <dbReference type="NCBI Taxonomy" id="2164068"/>
    <lineage>
        <taxon>Bacteria</taxon>
        <taxon>Pseudomonadati</taxon>
        <taxon>Pseudomonadota</taxon>
        <taxon>Gammaproteobacteria</taxon>
        <taxon>Alteromonadales</taxon>
        <taxon>Alteromonadaceae</taxon>
        <taxon>Alginatibacterium</taxon>
    </lineage>
</organism>
<evidence type="ECO:0000256" key="6">
    <source>
        <dbReference type="ARBA" id="ARBA00022556"/>
    </source>
</evidence>
<dbReference type="NCBIfam" id="TIGR00682">
    <property type="entry name" value="lpxK"/>
    <property type="match status" value="1"/>
</dbReference>
<dbReference type="GO" id="GO:0009245">
    <property type="term" value="P:lipid A biosynthetic process"/>
    <property type="evidence" value="ECO:0007669"/>
    <property type="project" value="UniProtKB-UniRule"/>
</dbReference>
<evidence type="ECO:0000313" key="16">
    <source>
        <dbReference type="Proteomes" id="UP000286482"/>
    </source>
</evidence>
<dbReference type="SUPFAM" id="SSF52540">
    <property type="entry name" value="P-loop containing nucleoside triphosphate hydrolases"/>
    <property type="match status" value="1"/>
</dbReference>
<dbReference type="CDD" id="cd01983">
    <property type="entry name" value="SIMIBI"/>
    <property type="match status" value="1"/>
</dbReference>
<dbReference type="Proteomes" id="UP000286482">
    <property type="component" value="Unassembled WGS sequence"/>
</dbReference>
<comment type="catalytic activity">
    <reaction evidence="13">
        <text>a lipid A disaccharide + ATP = a lipid IVA + ADP + H(+)</text>
        <dbReference type="Rhea" id="RHEA:67840"/>
        <dbReference type="ChEBI" id="CHEBI:15378"/>
        <dbReference type="ChEBI" id="CHEBI:30616"/>
        <dbReference type="ChEBI" id="CHEBI:176343"/>
        <dbReference type="ChEBI" id="CHEBI:176425"/>
        <dbReference type="ChEBI" id="CHEBI:456216"/>
        <dbReference type="EC" id="2.7.1.130"/>
    </reaction>
</comment>
<dbReference type="GO" id="GO:0009244">
    <property type="term" value="P:lipopolysaccharide core region biosynthetic process"/>
    <property type="evidence" value="ECO:0007669"/>
    <property type="project" value="TreeGrafter"/>
</dbReference>
<evidence type="ECO:0000256" key="12">
    <source>
        <dbReference type="ARBA" id="ARBA00029757"/>
    </source>
</evidence>
<dbReference type="RefSeq" id="WP_120355025.1">
    <property type="nucleotide sequence ID" value="NZ_RAQO01000006.1"/>
</dbReference>
<keyword evidence="8 13" id="KW-0547">Nucleotide-binding</keyword>
<evidence type="ECO:0000256" key="11">
    <source>
        <dbReference type="ARBA" id="ARBA00023098"/>
    </source>
</evidence>
<evidence type="ECO:0000256" key="1">
    <source>
        <dbReference type="ARBA" id="ARBA00002274"/>
    </source>
</evidence>
<dbReference type="HAMAP" id="MF_00409">
    <property type="entry name" value="LpxK"/>
    <property type="match status" value="1"/>
</dbReference>
<feature type="binding site" evidence="13">
    <location>
        <begin position="57"/>
        <end position="64"/>
    </location>
    <ligand>
        <name>ATP</name>
        <dbReference type="ChEBI" id="CHEBI:30616"/>
    </ligand>
</feature>
<evidence type="ECO:0000256" key="5">
    <source>
        <dbReference type="ARBA" id="ARBA00022516"/>
    </source>
</evidence>
<dbReference type="UniPathway" id="UPA00359">
    <property type="reaction ID" value="UER00482"/>
</dbReference>
<sequence>MDFWYQSDNAAKLKSILLAPLAIVFSGVSALRRWLYKNGIMKSYRAPVPVIVVGNINVGGTGKTPTVIAIVEYLKQQGYSPGVVSRGYGGKSEHYPYVVNSNSSSIESGDEPLLIYQRCRIPVMVDPNRSRAIQRLLDNDNVDCIVSDDGLQHYAMQRDIEIVVQDQQRLLGNGELLPAGPLREKPSRLDSVDLLVFNGAAASIEKDDHKSFAMKLEPGSWCKVRSLAPISVSMSDVLNASTSKPTAMAGIGNPKRFYQTLAAQGLDVQDFIELGDHSALTQEQLLKLTEQMLLMTEKDAMKYPEYAGEHWYYLPVNAKLSAEFYQLLSTKLANCKSPTNLKDL</sequence>
<dbReference type="Pfam" id="PF02606">
    <property type="entry name" value="LpxK"/>
    <property type="match status" value="1"/>
</dbReference>
<reference evidence="15 16" key="1">
    <citation type="submission" date="2018-09" db="EMBL/GenBank/DDBJ databases">
        <authorList>
            <person name="Wang Z."/>
        </authorList>
    </citation>
    <scope>NUCLEOTIDE SEQUENCE [LARGE SCALE GENOMIC DNA]</scope>
    <source>
        <strain evidence="15 16">ALS 81</strain>
    </source>
</reference>
<keyword evidence="11 13" id="KW-0443">Lipid metabolism</keyword>
<proteinExistence type="inferred from homology"/>
<keyword evidence="14" id="KW-1133">Transmembrane helix</keyword>
<keyword evidence="9 13" id="KW-0418">Kinase</keyword>
<evidence type="ECO:0000256" key="14">
    <source>
        <dbReference type="SAM" id="Phobius"/>
    </source>
</evidence>
<dbReference type="GO" id="GO:0005886">
    <property type="term" value="C:plasma membrane"/>
    <property type="evidence" value="ECO:0007669"/>
    <property type="project" value="TreeGrafter"/>
</dbReference>
<dbReference type="InterPro" id="IPR003758">
    <property type="entry name" value="LpxK"/>
</dbReference>
<keyword evidence="7 13" id="KW-0808">Transferase</keyword>
<accession>A0A420EAS8</accession>
<keyword evidence="14" id="KW-0812">Transmembrane</keyword>
<evidence type="ECO:0000256" key="9">
    <source>
        <dbReference type="ARBA" id="ARBA00022777"/>
    </source>
</evidence>
<name>A0A420EAS8_9ALTE</name>
<feature type="transmembrane region" description="Helical" evidence="14">
    <location>
        <begin position="15"/>
        <end position="35"/>
    </location>
</feature>
<protein>
    <recommendedName>
        <fullName evidence="4 13">Tetraacyldisaccharide 4'-kinase</fullName>
        <ecNumber evidence="3 13">2.7.1.130</ecNumber>
    </recommendedName>
    <alternativeName>
        <fullName evidence="12 13">Lipid A 4'-kinase</fullName>
    </alternativeName>
</protein>
<evidence type="ECO:0000256" key="7">
    <source>
        <dbReference type="ARBA" id="ARBA00022679"/>
    </source>
</evidence>
<keyword evidence="6 13" id="KW-0441">Lipid A biosynthesis</keyword>
<evidence type="ECO:0000256" key="2">
    <source>
        <dbReference type="ARBA" id="ARBA00004870"/>
    </source>
</evidence>
<keyword evidence="5 13" id="KW-0444">Lipid biosynthesis</keyword>
<gene>
    <name evidence="13" type="primary">lpxK</name>
    <name evidence="15" type="ORF">DBZ36_11085</name>
</gene>
<evidence type="ECO:0000256" key="4">
    <source>
        <dbReference type="ARBA" id="ARBA00016436"/>
    </source>
</evidence>
<comment type="caution">
    <text evidence="15">The sequence shown here is derived from an EMBL/GenBank/DDBJ whole genome shotgun (WGS) entry which is preliminary data.</text>
</comment>
<dbReference type="GO" id="GO:0005524">
    <property type="term" value="F:ATP binding"/>
    <property type="evidence" value="ECO:0007669"/>
    <property type="project" value="UniProtKB-UniRule"/>
</dbReference>
<dbReference type="GO" id="GO:0009029">
    <property type="term" value="F:lipid-A 4'-kinase activity"/>
    <property type="evidence" value="ECO:0007669"/>
    <property type="project" value="UniProtKB-UniRule"/>
</dbReference>
<evidence type="ECO:0000256" key="3">
    <source>
        <dbReference type="ARBA" id="ARBA00012071"/>
    </source>
</evidence>
<dbReference type="PANTHER" id="PTHR42724:SF1">
    <property type="entry name" value="TETRAACYLDISACCHARIDE 4'-KINASE, MITOCHONDRIAL-RELATED"/>
    <property type="match status" value="1"/>
</dbReference>
<evidence type="ECO:0000256" key="8">
    <source>
        <dbReference type="ARBA" id="ARBA00022741"/>
    </source>
</evidence>
<evidence type="ECO:0000256" key="10">
    <source>
        <dbReference type="ARBA" id="ARBA00022840"/>
    </source>
</evidence>
<keyword evidence="10 13" id="KW-0067">ATP-binding</keyword>
<comment type="function">
    <text evidence="1 13">Transfers the gamma-phosphate of ATP to the 4'-position of a tetraacyldisaccharide 1-phosphate intermediate (termed DS-1-P) to form tetraacyldisaccharide 1,4'-bis-phosphate (lipid IVA).</text>
</comment>
<keyword evidence="14" id="KW-0472">Membrane</keyword>
<evidence type="ECO:0000256" key="13">
    <source>
        <dbReference type="HAMAP-Rule" id="MF_00409"/>
    </source>
</evidence>
<comment type="pathway">
    <text evidence="2 13">Glycolipid biosynthesis; lipid IV(A) biosynthesis; lipid IV(A) from (3R)-3-hydroxytetradecanoyl-[acyl-carrier-protein] and UDP-N-acetyl-alpha-D-glucosamine: step 6/6.</text>
</comment>
<keyword evidence="16" id="KW-1185">Reference proteome</keyword>
<dbReference type="PANTHER" id="PTHR42724">
    <property type="entry name" value="TETRAACYLDISACCHARIDE 4'-KINASE"/>
    <property type="match status" value="1"/>
</dbReference>
<dbReference type="EMBL" id="RAQO01000006">
    <property type="protein sequence ID" value="RKF17798.1"/>
    <property type="molecule type" value="Genomic_DNA"/>
</dbReference>
<dbReference type="AlphaFoldDB" id="A0A420EAS8"/>
<evidence type="ECO:0000313" key="15">
    <source>
        <dbReference type="EMBL" id="RKF17798.1"/>
    </source>
</evidence>
<dbReference type="OrthoDB" id="9766423at2"/>
<dbReference type="EC" id="2.7.1.130" evidence="3 13"/>
<dbReference type="InterPro" id="IPR027417">
    <property type="entry name" value="P-loop_NTPase"/>
</dbReference>